<name>A0A1U7YLW8_NICSY</name>
<reference evidence="2" key="2">
    <citation type="submission" date="2025-08" db="UniProtKB">
        <authorList>
            <consortium name="RefSeq"/>
        </authorList>
    </citation>
    <scope>IDENTIFICATION</scope>
    <source>
        <tissue evidence="2">Leaf</tissue>
    </source>
</reference>
<organism evidence="1 2">
    <name type="scientific">Nicotiana sylvestris</name>
    <name type="common">Wood tobacco</name>
    <name type="synonym">South American tobacco</name>
    <dbReference type="NCBI Taxonomy" id="4096"/>
    <lineage>
        <taxon>Eukaryota</taxon>
        <taxon>Viridiplantae</taxon>
        <taxon>Streptophyta</taxon>
        <taxon>Embryophyta</taxon>
        <taxon>Tracheophyta</taxon>
        <taxon>Spermatophyta</taxon>
        <taxon>Magnoliopsida</taxon>
        <taxon>eudicotyledons</taxon>
        <taxon>Gunneridae</taxon>
        <taxon>Pentapetalae</taxon>
        <taxon>asterids</taxon>
        <taxon>lamiids</taxon>
        <taxon>Solanales</taxon>
        <taxon>Solanaceae</taxon>
        <taxon>Nicotianoideae</taxon>
        <taxon>Nicotianeae</taxon>
        <taxon>Nicotiana</taxon>
    </lineage>
</organism>
<dbReference type="AlphaFoldDB" id="A0A1U7YLW8"/>
<dbReference type="RefSeq" id="XP_009805057.1">
    <property type="nucleotide sequence ID" value="XM_009806755.1"/>
</dbReference>
<dbReference type="Proteomes" id="UP000189701">
    <property type="component" value="Unplaced"/>
</dbReference>
<dbReference type="AntiFam" id="ANF00005">
    <property type="entry name" value="Antisense to 23S rRNA"/>
</dbReference>
<proteinExistence type="predicted"/>
<keyword evidence="1" id="KW-1185">Reference proteome</keyword>
<dbReference type="eggNOG" id="ENOG502SF28">
    <property type="taxonomic scope" value="Eukaryota"/>
</dbReference>
<gene>
    <name evidence="2" type="primary">LOC104250185</name>
</gene>
<accession>A0A1U7YLW8</accession>
<sequence length="67" mass="7355">MASQAMDGLNSSSSALKQFEVSRSDLSGVHSYPLRFEGWLLAVLPLTPTVDRNRTVSRRSKPNSCTT</sequence>
<reference evidence="1" key="1">
    <citation type="journal article" date="2013" name="Genome Biol.">
        <title>Reference genomes and transcriptomes of Nicotiana sylvestris and Nicotiana tomentosiformis.</title>
        <authorList>
            <person name="Sierro N."/>
            <person name="Battey J.N."/>
            <person name="Ouadi S."/>
            <person name="Bovet L."/>
            <person name="Goepfert S."/>
            <person name="Bakaher N."/>
            <person name="Peitsch M.C."/>
            <person name="Ivanov N.V."/>
        </authorList>
    </citation>
    <scope>NUCLEOTIDE SEQUENCE [LARGE SCALE GENOMIC DNA]</scope>
</reference>
<protein>
    <submittedName>
        <fullName evidence="2">Uncharacterized protein LOC104250185</fullName>
    </submittedName>
</protein>
<evidence type="ECO:0000313" key="1">
    <source>
        <dbReference type="Proteomes" id="UP000189701"/>
    </source>
</evidence>
<evidence type="ECO:0000313" key="2">
    <source>
        <dbReference type="RefSeq" id="XP_009805057.1"/>
    </source>
</evidence>